<gene>
    <name evidence="9" type="ORF">G6N77_14120</name>
</gene>
<dbReference type="PANTHER" id="PTHR43133">
    <property type="entry name" value="RNA POLYMERASE ECF-TYPE SIGMA FACTO"/>
    <property type="match status" value="1"/>
</dbReference>
<feature type="region of interest" description="Disordered" evidence="6">
    <location>
        <begin position="323"/>
        <end position="425"/>
    </location>
</feature>
<dbReference type="InterPro" id="IPR027383">
    <property type="entry name" value="Znf_put"/>
</dbReference>
<evidence type="ECO:0000313" key="10">
    <source>
        <dbReference type="Proteomes" id="UP000479226"/>
    </source>
</evidence>
<keyword evidence="5" id="KW-0804">Transcription</keyword>
<sequence length="478" mass="49443">MGSLENGNDNVDAPSDEDLIRQVRNGSTEAYGLLYERHRDSAEATARRHAGNFSDVSDLVAESFAKVLAAIQGGKGPKVFFRAYLLTTLRRLASALRAIDGKRMVTDDMESVMEVDEWPDPLVSAFEDEVVARSFRDLPERWQAVLWYQEVDGMAPADIAPLLGLAPNAVSALAVRAREGLRLAYLQHHVGAVEAGCEAYAKHLGAYARGSLAPRRVDRLERHLESCTECGAILLHVKDVGTGMRGIIFPALAGLAYSGREMAKGAALDVGSLLGAGQHGAGMGMRALLTYSAAGLATAGALTAGLSGGGLFVPDQGPAIADSLPAISLPAPPPAGDTPPDGPPAVPGHLAADRPGSILVVNQQPASPGPATKPAAKAAKPAARPVAARETEKGEAQDGDAQGEDSHGPRTTAAPTAVVPVKPPLLPGKGQTVQTAPVRILVTGCIVSQGLLETALELNVSMSGALGLQAPTVSAEVP</sequence>
<dbReference type="Proteomes" id="UP000479226">
    <property type="component" value="Unassembled WGS sequence"/>
</dbReference>
<feature type="compositionally biased region" description="Low complexity" evidence="6">
    <location>
        <begin position="365"/>
        <end position="386"/>
    </location>
</feature>
<dbReference type="Pfam" id="PF04542">
    <property type="entry name" value="Sigma70_r2"/>
    <property type="match status" value="1"/>
</dbReference>
<dbReference type="InterPro" id="IPR007627">
    <property type="entry name" value="RNA_pol_sigma70_r2"/>
</dbReference>
<dbReference type="SUPFAM" id="SSF88659">
    <property type="entry name" value="Sigma3 and sigma4 domains of RNA polymerase sigma factors"/>
    <property type="match status" value="1"/>
</dbReference>
<evidence type="ECO:0000256" key="4">
    <source>
        <dbReference type="ARBA" id="ARBA00023125"/>
    </source>
</evidence>
<accession>A0ABX0DCD2</accession>
<dbReference type="Pfam" id="PF13490">
    <property type="entry name" value="zf-HC2"/>
    <property type="match status" value="1"/>
</dbReference>
<feature type="compositionally biased region" description="Basic and acidic residues" evidence="6">
    <location>
        <begin position="387"/>
        <end position="396"/>
    </location>
</feature>
<feature type="compositionally biased region" description="Low complexity" evidence="6">
    <location>
        <begin position="409"/>
        <end position="420"/>
    </location>
</feature>
<keyword evidence="3" id="KW-0731">Sigma factor</keyword>
<evidence type="ECO:0000256" key="1">
    <source>
        <dbReference type="ARBA" id="ARBA00010641"/>
    </source>
</evidence>
<evidence type="ECO:0000259" key="7">
    <source>
        <dbReference type="Pfam" id="PF04542"/>
    </source>
</evidence>
<dbReference type="RefSeq" id="WP_165182808.1">
    <property type="nucleotide sequence ID" value="NZ_JAAKZI010000026.1"/>
</dbReference>
<evidence type="ECO:0000256" key="3">
    <source>
        <dbReference type="ARBA" id="ARBA00023082"/>
    </source>
</evidence>
<comment type="caution">
    <text evidence="9">The sequence shown here is derived from an EMBL/GenBank/DDBJ whole genome shotgun (WGS) entry which is preliminary data.</text>
</comment>
<evidence type="ECO:0000313" key="9">
    <source>
        <dbReference type="EMBL" id="NGN84584.1"/>
    </source>
</evidence>
<evidence type="ECO:0000256" key="2">
    <source>
        <dbReference type="ARBA" id="ARBA00023015"/>
    </source>
</evidence>
<dbReference type="InterPro" id="IPR013324">
    <property type="entry name" value="RNA_pol_sigma_r3/r4-like"/>
</dbReference>
<dbReference type="PANTHER" id="PTHR43133:SF8">
    <property type="entry name" value="RNA POLYMERASE SIGMA FACTOR HI_1459-RELATED"/>
    <property type="match status" value="1"/>
</dbReference>
<comment type="similarity">
    <text evidence="1">Belongs to the sigma-70 factor family. ECF subfamily.</text>
</comment>
<dbReference type="Gene3D" id="1.10.1740.10">
    <property type="match status" value="1"/>
</dbReference>
<dbReference type="InterPro" id="IPR036388">
    <property type="entry name" value="WH-like_DNA-bd_sf"/>
</dbReference>
<dbReference type="InterPro" id="IPR013325">
    <property type="entry name" value="RNA_pol_sigma_r2"/>
</dbReference>
<dbReference type="InterPro" id="IPR039425">
    <property type="entry name" value="RNA_pol_sigma-70-like"/>
</dbReference>
<name>A0ABX0DCD2_9MICC</name>
<dbReference type="SUPFAM" id="SSF88946">
    <property type="entry name" value="Sigma2 domain of RNA polymerase sigma factors"/>
    <property type="match status" value="1"/>
</dbReference>
<reference evidence="9 10" key="1">
    <citation type="submission" date="2020-02" db="EMBL/GenBank/DDBJ databases">
        <title>Genome sequence of the type strain DSM 27180 of Arthrobacter silviterrae.</title>
        <authorList>
            <person name="Gao J."/>
            <person name="Sun J."/>
        </authorList>
    </citation>
    <scope>NUCLEOTIDE SEQUENCE [LARGE SCALE GENOMIC DNA]</scope>
    <source>
        <strain evidence="9 10">DSM 27180</strain>
    </source>
</reference>
<feature type="domain" description="RNA polymerase sigma-70 region 2" evidence="7">
    <location>
        <begin position="34"/>
        <end position="93"/>
    </location>
</feature>
<feature type="compositionally biased region" description="Pro residues" evidence="6">
    <location>
        <begin position="330"/>
        <end position="346"/>
    </location>
</feature>
<protein>
    <submittedName>
        <fullName evidence="9">Sigma-70 family RNA polymerase sigma factor</fullName>
    </submittedName>
</protein>
<evidence type="ECO:0000256" key="5">
    <source>
        <dbReference type="ARBA" id="ARBA00023163"/>
    </source>
</evidence>
<proteinExistence type="inferred from homology"/>
<dbReference type="EMBL" id="JAAKZI010000026">
    <property type="protein sequence ID" value="NGN84584.1"/>
    <property type="molecule type" value="Genomic_DNA"/>
</dbReference>
<keyword evidence="4" id="KW-0238">DNA-binding</keyword>
<feature type="domain" description="Putative zinc-finger" evidence="8">
    <location>
        <begin position="197"/>
        <end position="230"/>
    </location>
</feature>
<dbReference type="Gene3D" id="1.10.10.10">
    <property type="entry name" value="Winged helix-like DNA-binding domain superfamily/Winged helix DNA-binding domain"/>
    <property type="match status" value="1"/>
</dbReference>
<evidence type="ECO:0000259" key="8">
    <source>
        <dbReference type="Pfam" id="PF13490"/>
    </source>
</evidence>
<organism evidence="9 10">
    <name type="scientific">Arthrobacter silviterrae</name>
    <dbReference type="NCBI Taxonomy" id="2026658"/>
    <lineage>
        <taxon>Bacteria</taxon>
        <taxon>Bacillati</taxon>
        <taxon>Actinomycetota</taxon>
        <taxon>Actinomycetes</taxon>
        <taxon>Micrococcales</taxon>
        <taxon>Micrococcaceae</taxon>
        <taxon>Arthrobacter</taxon>
    </lineage>
</organism>
<keyword evidence="10" id="KW-1185">Reference proteome</keyword>
<dbReference type="InterPro" id="IPR041916">
    <property type="entry name" value="Anti_sigma_zinc_sf"/>
</dbReference>
<evidence type="ECO:0000256" key="6">
    <source>
        <dbReference type="SAM" id="MobiDB-lite"/>
    </source>
</evidence>
<dbReference type="Gene3D" id="1.10.10.1320">
    <property type="entry name" value="Anti-sigma factor, zinc-finger domain"/>
    <property type="match status" value="1"/>
</dbReference>
<keyword evidence="2" id="KW-0805">Transcription regulation</keyword>